<dbReference type="RefSeq" id="WP_212530449.1">
    <property type="nucleotide sequence ID" value="NZ_JAGSOG010000117.1"/>
</dbReference>
<dbReference type="InterPro" id="IPR036291">
    <property type="entry name" value="NAD(P)-bd_dom_sf"/>
</dbReference>
<dbReference type="SUPFAM" id="SSF55347">
    <property type="entry name" value="Glyceraldehyde-3-phosphate dehydrogenase-like, C-terminal domain"/>
    <property type="match status" value="1"/>
</dbReference>
<evidence type="ECO:0000313" key="6">
    <source>
        <dbReference type="Proteomes" id="UP000675781"/>
    </source>
</evidence>
<organism evidence="5 6">
    <name type="scientific">Actinospica durhamensis</name>
    <dbReference type="NCBI Taxonomy" id="1508375"/>
    <lineage>
        <taxon>Bacteria</taxon>
        <taxon>Bacillati</taxon>
        <taxon>Actinomycetota</taxon>
        <taxon>Actinomycetes</taxon>
        <taxon>Catenulisporales</taxon>
        <taxon>Actinospicaceae</taxon>
        <taxon>Actinospica</taxon>
    </lineage>
</organism>
<sequence length="329" mass="34827">MADRIRWGIAGTGGIASAFAADLALLPDAEIVAVGSRSQESADAFADRFGIPRRHVGYAALAADPEVDAIYVAVPHTGHAEATLAAIEGGKAVLCEKPFAVNARETEQMIAAARAKGTFLMEAMWVRFLPHFALVRELIAQGRIGAVRSVIADRCDILSTDPTHRIRAAELAGGALLDLGIYPVSLVSMATGGRLPARVEAVAAMTDTAVDAHASMVFQYPDGAQAVVTTALDLRSANTATIVGTEGRIVITQPWARTSPVEVIALDGTSHTTHLPHEGHGLRHQAAEVGARLRAGELESPVMPLDETLAIMRTLDLVRERIGLRYPGE</sequence>
<name>A0A941ER74_9ACTN</name>
<dbReference type="GO" id="GO:0016491">
    <property type="term" value="F:oxidoreductase activity"/>
    <property type="evidence" value="ECO:0007669"/>
    <property type="project" value="UniProtKB-KW"/>
</dbReference>
<dbReference type="PANTHER" id="PTHR22604:SF105">
    <property type="entry name" value="TRANS-1,2-DIHYDROBENZENE-1,2-DIOL DEHYDROGENASE"/>
    <property type="match status" value="1"/>
</dbReference>
<dbReference type="InterPro" id="IPR055170">
    <property type="entry name" value="GFO_IDH_MocA-like_dom"/>
</dbReference>
<dbReference type="GO" id="GO:0000166">
    <property type="term" value="F:nucleotide binding"/>
    <property type="evidence" value="ECO:0007669"/>
    <property type="project" value="InterPro"/>
</dbReference>
<dbReference type="Pfam" id="PF22725">
    <property type="entry name" value="GFO_IDH_MocA_C3"/>
    <property type="match status" value="1"/>
</dbReference>
<dbReference type="InterPro" id="IPR050984">
    <property type="entry name" value="Gfo/Idh/MocA_domain"/>
</dbReference>
<evidence type="ECO:0000256" key="1">
    <source>
        <dbReference type="ARBA" id="ARBA00010928"/>
    </source>
</evidence>
<accession>A0A941ER74</accession>
<evidence type="ECO:0000256" key="2">
    <source>
        <dbReference type="ARBA" id="ARBA00023002"/>
    </source>
</evidence>
<protein>
    <submittedName>
        <fullName evidence="5">Gfo/Idh/MocA family oxidoreductase</fullName>
    </submittedName>
</protein>
<gene>
    <name evidence="5" type="ORF">KDL01_21980</name>
</gene>
<dbReference type="Proteomes" id="UP000675781">
    <property type="component" value="Unassembled WGS sequence"/>
</dbReference>
<evidence type="ECO:0000259" key="4">
    <source>
        <dbReference type="Pfam" id="PF22725"/>
    </source>
</evidence>
<reference evidence="5" key="1">
    <citation type="submission" date="2021-04" db="EMBL/GenBank/DDBJ databases">
        <title>Genome based classification of Actinospica acidithermotolerans sp. nov., an actinobacterium isolated from an Indonesian hot spring.</title>
        <authorList>
            <person name="Kusuma A.B."/>
            <person name="Putra K.E."/>
            <person name="Nafisah S."/>
            <person name="Loh J."/>
            <person name="Nouioui I."/>
            <person name="Goodfellow M."/>
        </authorList>
    </citation>
    <scope>NUCLEOTIDE SEQUENCE</scope>
    <source>
        <strain evidence="5">CSCA 57</strain>
    </source>
</reference>
<dbReference type="PANTHER" id="PTHR22604">
    <property type="entry name" value="OXIDOREDUCTASES"/>
    <property type="match status" value="1"/>
</dbReference>
<keyword evidence="6" id="KW-1185">Reference proteome</keyword>
<evidence type="ECO:0000313" key="5">
    <source>
        <dbReference type="EMBL" id="MBR7835960.1"/>
    </source>
</evidence>
<proteinExistence type="inferred from homology"/>
<comment type="caution">
    <text evidence="5">The sequence shown here is derived from an EMBL/GenBank/DDBJ whole genome shotgun (WGS) entry which is preliminary data.</text>
</comment>
<evidence type="ECO:0000259" key="3">
    <source>
        <dbReference type="Pfam" id="PF01408"/>
    </source>
</evidence>
<dbReference type="Pfam" id="PF01408">
    <property type="entry name" value="GFO_IDH_MocA"/>
    <property type="match status" value="1"/>
</dbReference>
<dbReference type="Gene3D" id="3.30.360.10">
    <property type="entry name" value="Dihydrodipicolinate Reductase, domain 2"/>
    <property type="match status" value="1"/>
</dbReference>
<feature type="domain" description="Gfo/Idh/MocA-like oxidoreductase N-terminal" evidence="3">
    <location>
        <begin position="5"/>
        <end position="121"/>
    </location>
</feature>
<dbReference type="EMBL" id="JAGSOG010000117">
    <property type="protein sequence ID" value="MBR7835960.1"/>
    <property type="molecule type" value="Genomic_DNA"/>
</dbReference>
<dbReference type="InterPro" id="IPR000683">
    <property type="entry name" value="Gfo/Idh/MocA-like_OxRdtase_N"/>
</dbReference>
<comment type="similarity">
    <text evidence="1">Belongs to the Gfo/Idh/MocA family.</text>
</comment>
<keyword evidence="2" id="KW-0560">Oxidoreductase</keyword>
<feature type="domain" description="GFO/IDH/MocA-like oxidoreductase" evidence="4">
    <location>
        <begin position="132"/>
        <end position="250"/>
    </location>
</feature>
<dbReference type="SUPFAM" id="SSF51735">
    <property type="entry name" value="NAD(P)-binding Rossmann-fold domains"/>
    <property type="match status" value="1"/>
</dbReference>
<dbReference type="AlphaFoldDB" id="A0A941ER74"/>
<dbReference type="Gene3D" id="3.40.50.720">
    <property type="entry name" value="NAD(P)-binding Rossmann-like Domain"/>
    <property type="match status" value="1"/>
</dbReference>